<keyword evidence="4" id="KW-1185">Reference proteome</keyword>
<evidence type="ECO:0000259" key="2">
    <source>
        <dbReference type="Pfam" id="PF13400"/>
    </source>
</evidence>
<evidence type="ECO:0000256" key="1">
    <source>
        <dbReference type="SAM" id="Phobius"/>
    </source>
</evidence>
<gene>
    <name evidence="3" type="ORF">GVO57_09645</name>
</gene>
<reference evidence="3 4" key="1">
    <citation type="submission" date="2020-01" db="EMBL/GenBank/DDBJ databases">
        <title>Sphingomonas sp. C33 whole genome sequece.</title>
        <authorList>
            <person name="Park C."/>
        </authorList>
    </citation>
    <scope>NUCLEOTIDE SEQUENCE [LARGE SCALE GENOMIC DNA]</scope>
    <source>
        <strain evidence="3 4">C33</strain>
    </source>
</reference>
<proteinExistence type="predicted"/>
<feature type="domain" description="Putative Flp pilus-assembly TadG-like N-terminal" evidence="2">
    <location>
        <begin position="24"/>
        <end position="68"/>
    </location>
</feature>
<name>A0A7Z2S5E7_9SPHN</name>
<organism evidence="3 4">
    <name type="scientific">Sphingomonas changnyeongensis</name>
    <dbReference type="NCBI Taxonomy" id="2698679"/>
    <lineage>
        <taxon>Bacteria</taxon>
        <taxon>Pseudomonadati</taxon>
        <taxon>Pseudomonadota</taxon>
        <taxon>Alphaproteobacteria</taxon>
        <taxon>Sphingomonadales</taxon>
        <taxon>Sphingomonadaceae</taxon>
        <taxon>Sphingomonas</taxon>
    </lineage>
</organism>
<keyword evidence="1" id="KW-0472">Membrane</keyword>
<dbReference type="SUPFAM" id="SSF53300">
    <property type="entry name" value="vWA-like"/>
    <property type="match status" value="1"/>
</dbReference>
<accession>A0A7Z2S5E7</accession>
<dbReference type="AlphaFoldDB" id="A0A7Z2S5E7"/>
<evidence type="ECO:0000313" key="4">
    <source>
        <dbReference type="Proteomes" id="UP000464468"/>
    </source>
</evidence>
<evidence type="ECO:0000313" key="3">
    <source>
        <dbReference type="EMBL" id="QHL91035.1"/>
    </source>
</evidence>
<keyword evidence="1" id="KW-0812">Transmembrane</keyword>
<dbReference type="Gene3D" id="3.40.50.410">
    <property type="entry name" value="von Willebrand factor, type A domain"/>
    <property type="match status" value="2"/>
</dbReference>
<keyword evidence="1" id="KW-1133">Transmembrane helix</keyword>
<dbReference type="InterPro" id="IPR036465">
    <property type="entry name" value="vWFA_dom_sf"/>
</dbReference>
<protein>
    <recommendedName>
        <fullName evidence="2">Putative Flp pilus-assembly TadG-like N-terminal domain-containing protein</fullName>
    </recommendedName>
</protein>
<dbReference type="InterPro" id="IPR028087">
    <property type="entry name" value="Tad_N"/>
</dbReference>
<dbReference type="Proteomes" id="UP000464468">
    <property type="component" value="Chromosome"/>
</dbReference>
<dbReference type="Pfam" id="PF13400">
    <property type="entry name" value="Tad"/>
    <property type="match status" value="1"/>
</dbReference>
<sequence length="613" mass="66335">MAAPDTLYRPNAGFLARFRANRAGNTMAIIAAGMIPLAGFAGAAVDMARLYVVRTRLQQACDAGVLAGRKFMTGGTLDATSRDRAQQFFRNNFTSGWFRTSNLVFTPADTGDGQVRGTASVSVPMAVMGMFGFRARALNVSCEARFDVPDADIMFVLDTTGSMACTPARNTSSCNSYTGSVTAVQVGNVWAVPEESGSRIAGLKLAVLDFYDTVANAKDPSTRIRYGFVPYTSTVNVGRLLPSSYLVTDTWTYQSRRIVGEQLTGTETTGPSIARMSQADCNAYRLRSPATGFPATLTYGSNSNWTAATGSNAPGTCSTRQRPLTPMWRYEPVDHDVSGYVQGNAVPDPTKLGVTSPVWAGCIEERQTSALSTFTNPLPADLDIDLIPNSRATRWRPMWPQVIYNRGGNAAEDKIDNSADGHSLDWRATTNNNRGGFNTCVKQARRLAEMTRAEVSGYVNAADFTPHGGTYHDVGMIWGARFLSPTGPFAADTAARTNGDPPNRHLIFMTDGDMAPNDAIYGLYGFERRDQRVLGGAASSDLTNRHNARFSAICEAAKSKGITVWVIAFSQSMTTRLEQCASPGKAYYAANTTQLRDAFREIASLIAELRLTK</sequence>
<dbReference type="EMBL" id="CP047895">
    <property type="protein sequence ID" value="QHL91035.1"/>
    <property type="molecule type" value="Genomic_DNA"/>
</dbReference>
<dbReference type="KEGG" id="schy:GVO57_09645"/>
<feature type="transmembrane region" description="Helical" evidence="1">
    <location>
        <begin position="27"/>
        <end position="52"/>
    </location>
</feature>